<dbReference type="Pfam" id="PF02515">
    <property type="entry name" value="CoA_transf_3"/>
    <property type="match status" value="1"/>
</dbReference>
<dbReference type="InterPro" id="IPR044855">
    <property type="entry name" value="CoA-Trfase_III_dom3_sf"/>
</dbReference>
<dbReference type="InterPro" id="IPR050509">
    <property type="entry name" value="CoA-transferase_III"/>
</dbReference>
<dbReference type="PANTHER" id="PTHR48228:SF5">
    <property type="entry name" value="ALPHA-METHYLACYL-COA RACEMASE"/>
    <property type="match status" value="1"/>
</dbReference>
<gene>
    <name evidence="2" type="ORF">MGEO_18145</name>
</gene>
<organism evidence="2 3">
    <name type="scientific">Marivita geojedonensis</name>
    <dbReference type="NCBI Taxonomy" id="1123756"/>
    <lineage>
        <taxon>Bacteria</taxon>
        <taxon>Pseudomonadati</taxon>
        <taxon>Pseudomonadota</taxon>
        <taxon>Alphaproteobacteria</taxon>
        <taxon>Rhodobacterales</taxon>
        <taxon>Roseobacteraceae</taxon>
        <taxon>Marivita</taxon>
    </lineage>
</organism>
<feature type="region of interest" description="Disordered" evidence="1">
    <location>
        <begin position="337"/>
        <end position="356"/>
    </location>
</feature>
<dbReference type="InterPro" id="IPR003673">
    <property type="entry name" value="CoA-Trfase_fam_III"/>
</dbReference>
<dbReference type="SUPFAM" id="SSF89796">
    <property type="entry name" value="CoA-transferase family III (CaiB/BaiF)"/>
    <property type="match status" value="1"/>
</dbReference>
<comment type="caution">
    <text evidence="2">The sequence shown here is derived from an EMBL/GenBank/DDBJ whole genome shotgun (WGS) entry which is preliminary data.</text>
</comment>
<dbReference type="AlphaFoldDB" id="A0A1X4NFC2"/>
<dbReference type="PANTHER" id="PTHR48228">
    <property type="entry name" value="SUCCINYL-COA--D-CITRAMALATE COA-TRANSFERASE"/>
    <property type="match status" value="1"/>
</dbReference>
<evidence type="ECO:0000313" key="2">
    <source>
        <dbReference type="EMBL" id="OSQ45637.1"/>
    </source>
</evidence>
<keyword evidence="2" id="KW-0808">Transferase</keyword>
<evidence type="ECO:0000256" key="1">
    <source>
        <dbReference type="SAM" id="MobiDB-lite"/>
    </source>
</evidence>
<sequence length="376" mass="39971">MTDAPLTGFRILEVEGIGPGPFAAMMLADLGADVIVVHRPRSGPVAGLRERPVTDRGKRSIVLDLKNEADRKDFLKLVDGADGLIEGFRPGVMERLGLGPEACHAVNPRLVYGRMTGWGQTGPMAHQAGHDLNYISLAGALWSSATGDARPTASPTLVGDIGGGALYLVAGMLSGLLAAGRTGRGTVVDAAICDGAAHMQNLLQSIDGGVDDGPSAVENPLVGAHWSRTYCCADGRYMSVQCLEPKFYAQFLEILDLAADADFAERQFDASAWPRLSARLERLFAGKDSAYWTERFEGTDACVAPVLSPREAFLHPHNAARQTWHDTADGLQAAAAPRFDGLPSRTPAEIRDRGADTETIRSALAQGSGWPDTPEA</sequence>
<proteinExistence type="predicted"/>
<name>A0A1X4NFC2_9RHOB</name>
<dbReference type="Proteomes" id="UP000193926">
    <property type="component" value="Unassembled WGS sequence"/>
</dbReference>
<evidence type="ECO:0000313" key="3">
    <source>
        <dbReference type="Proteomes" id="UP000193926"/>
    </source>
</evidence>
<dbReference type="RefSeq" id="WP_085641049.1">
    <property type="nucleotide sequence ID" value="NZ_JFKC01000026.1"/>
</dbReference>
<dbReference type="EMBL" id="JFKC01000026">
    <property type="protein sequence ID" value="OSQ45637.1"/>
    <property type="molecule type" value="Genomic_DNA"/>
</dbReference>
<dbReference type="InterPro" id="IPR023606">
    <property type="entry name" value="CoA-Trfase_III_dom_1_sf"/>
</dbReference>
<reference evidence="2 3" key="1">
    <citation type="submission" date="2014-03" db="EMBL/GenBank/DDBJ databases">
        <title>The draft genome sequence of Marivita geojedonensis KCTC 23882.</title>
        <authorList>
            <person name="Lai Q."/>
            <person name="Shao Z."/>
        </authorList>
    </citation>
    <scope>NUCLEOTIDE SEQUENCE [LARGE SCALE GENOMIC DNA]</scope>
    <source>
        <strain evidence="2 3">DPG-138</strain>
    </source>
</reference>
<keyword evidence="3" id="KW-1185">Reference proteome</keyword>
<dbReference type="OrthoDB" id="7208981at2"/>
<accession>A0A1X4NFC2</accession>
<dbReference type="Gene3D" id="3.30.1540.10">
    <property type="entry name" value="formyl-coa transferase, domain 3"/>
    <property type="match status" value="1"/>
</dbReference>
<dbReference type="Gene3D" id="3.40.50.10540">
    <property type="entry name" value="Crotonobetainyl-coa:carnitine coa-transferase, domain 1"/>
    <property type="match status" value="1"/>
</dbReference>
<dbReference type="STRING" id="1123756.MGEO_18145"/>
<protein>
    <submittedName>
        <fullName evidence="2">CoA-transferase</fullName>
    </submittedName>
</protein>
<dbReference type="GO" id="GO:0016740">
    <property type="term" value="F:transferase activity"/>
    <property type="evidence" value="ECO:0007669"/>
    <property type="project" value="UniProtKB-KW"/>
</dbReference>